<sequence length="111" mass="12359">MSHFPLNLRQVAYGRDDDELDTQWPSQGRSQPSSIKFGSFVSNMGEPVGREFNSIDPDLYWLDEVAGEEEQGDHDARLRVDPNGARSSAVSRNGGLMTEVTDRVASRAEFV</sequence>
<dbReference type="Proteomes" id="UP000250043">
    <property type="component" value="Unassembled WGS sequence"/>
</dbReference>
<feature type="region of interest" description="Disordered" evidence="1">
    <location>
        <begin position="70"/>
        <end position="94"/>
    </location>
</feature>
<proteinExistence type="predicted"/>
<keyword evidence="3" id="KW-1185">Reference proteome</keyword>
<name>A0A8E2APS0_9APHY</name>
<dbReference type="AlphaFoldDB" id="A0A8E2APS0"/>
<organism evidence="2 3">
    <name type="scientific">Obba rivulosa</name>
    <dbReference type="NCBI Taxonomy" id="1052685"/>
    <lineage>
        <taxon>Eukaryota</taxon>
        <taxon>Fungi</taxon>
        <taxon>Dikarya</taxon>
        <taxon>Basidiomycota</taxon>
        <taxon>Agaricomycotina</taxon>
        <taxon>Agaricomycetes</taxon>
        <taxon>Polyporales</taxon>
        <taxon>Gelatoporiaceae</taxon>
        <taxon>Obba</taxon>
    </lineage>
</organism>
<reference evidence="2 3" key="1">
    <citation type="submission" date="2016-07" db="EMBL/GenBank/DDBJ databases">
        <title>Draft genome of the white-rot fungus Obba rivulosa 3A-2.</title>
        <authorList>
            <consortium name="DOE Joint Genome Institute"/>
            <person name="Miettinen O."/>
            <person name="Riley R."/>
            <person name="Acob R."/>
            <person name="Barry K."/>
            <person name="Cullen D."/>
            <person name="De Vries R."/>
            <person name="Hainaut M."/>
            <person name="Hatakka A."/>
            <person name="Henrissat B."/>
            <person name="Hilden K."/>
            <person name="Kuo R."/>
            <person name="Labutti K."/>
            <person name="Lipzen A."/>
            <person name="Makela M.R."/>
            <person name="Sandor L."/>
            <person name="Spatafora J.W."/>
            <person name="Grigoriev I.V."/>
            <person name="Hibbett D.S."/>
        </authorList>
    </citation>
    <scope>NUCLEOTIDE SEQUENCE [LARGE SCALE GENOMIC DNA]</scope>
    <source>
        <strain evidence="2 3">3A-2</strain>
    </source>
</reference>
<accession>A0A8E2APS0</accession>
<evidence type="ECO:0000256" key="1">
    <source>
        <dbReference type="SAM" id="MobiDB-lite"/>
    </source>
</evidence>
<evidence type="ECO:0000313" key="2">
    <source>
        <dbReference type="EMBL" id="OCH88118.1"/>
    </source>
</evidence>
<feature type="compositionally biased region" description="Polar residues" evidence="1">
    <location>
        <begin position="23"/>
        <end position="40"/>
    </location>
</feature>
<evidence type="ECO:0000313" key="3">
    <source>
        <dbReference type="Proteomes" id="UP000250043"/>
    </source>
</evidence>
<feature type="region of interest" description="Disordered" evidence="1">
    <location>
        <begin position="15"/>
        <end position="40"/>
    </location>
</feature>
<gene>
    <name evidence="2" type="ORF">OBBRIDRAFT_111587</name>
</gene>
<dbReference type="EMBL" id="KV722462">
    <property type="protein sequence ID" value="OCH88118.1"/>
    <property type="molecule type" value="Genomic_DNA"/>
</dbReference>
<protein>
    <submittedName>
        <fullName evidence="2">Uncharacterized protein</fullName>
    </submittedName>
</protein>